<evidence type="ECO:0000313" key="10">
    <source>
        <dbReference type="Proteomes" id="UP000222542"/>
    </source>
</evidence>
<keyword evidence="4" id="KW-0808">Transferase</keyword>
<comment type="similarity">
    <text evidence="1 7">Belongs to the RNA polymerase beta chain family.</text>
</comment>
<evidence type="ECO:0000256" key="7">
    <source>
        <dbReference type="RuleBase" id="RU000434"/>
    </source>
</evidence>
<sequence>MNHLKNKRIRLVADLLQDQFGLALVHLENMVRGTIYGSIRHKLILKPQNLVTSTPLTTTYESYFGLHSLCQVFDRTNPLTQIVHGRKYCYLGPGGLTGRSASFQIQDIHPSHYGCICPIDTSE</sequence>
<evidence type="ECO:0000256" key="2">
    <source>
        <dbReference type="ARBA" id="ARBA00012418"/>
    </source>
</evidence>
<dbReference type="GO" id="GO:0006351">
    <property type="term" value="P:DNA-templated transcription"/>
    <property type="evidence" value="ECO:0007669"/>
    <property type="project" value="InterPro"/>
</dbReference>
<dbReference type="SUPFAM" id="SSF64484">
    <property type="entry name" value="beta and beta-prime subunits of DNA dependent RNA-polymerase"/>
    <property type="match status" value="1"/>
</dbReference>
<evidence type="ECO:0000256" key="1">
    <source>
        <dbReference type="ARBA" id="ARBA00006835"/>
    </source>
</evidence>
<keyword evidence="5" id="KW-0548">Nucleotidyltransferase</keyword>
<evidence type="ECO:0000256" key="3">
    <source>
        <dbReference type="ARBA" id="ARBA00022478"/>
    </source>
</evidence>
<dbReference type="AlphaFoldDB" id="A0A2G2Y6X4"/>
<proteinExistence type="inferred from homology"/>
<keyword evidence="6" id="KW-0804">Transcription</keyword>
<dbReference type="Gene3D" id="3.90.1100.10">
    <property type="match status" value="1"/>
</dbReference>
<organism evidence="9 10">
    <name type="scientific">Capsicum annuum</name>
    <name type="common">Capsicum pepper</name>
    <dbReference type="NCBI Taxonomy" id="4072"/>
    <lineage>
        <taxon>Eukaryota</taxon>
        <taxon>Viridiplantae</taxon>
        <taxon>Streptophyta</taxon>
        <taxon>Embryophyta</taxon>
        <taxon>Tracheophyta</taxon>
        <taxon>Spermatophyta</taxon>
        <taxon>Magnoliopsida</taxon>
        <taxon>eudicotyledons</taxon>
        <taxon>Gunneridae</taxon>
        <taxon>Pentapetalae</taxon>
        <taxon>asterids</taxon>
        <taxon>lamiids</taxon>
        <taxon>Solanales</taxon>
        <taxon>Solanaceae</taxon>
        <taxon>Solanoideae</taxon>
        <taxon>Capsiceae</taxon>
        <taxon>Capsicum</taxon>
    </lineage>
</organism>
<dbReference type="STRING" id="4072.A0A2G2Y6X4"/>
<dbReference type="Pfam" id="PF04565">
    <property type="entry name" value="RNA_pol_Rpb2_3"/>
    <property type="match status" value="1"/>
</dbReference>
<dbReference type="EC" id="2.7.7.6" evidence="2"/>
<evidence type="ECO:0000256" key="4">
    <source>
        <dbReference type="ARBA" id="ARBA00022679"/>
    </source>
</evidence>
<reference evidence="9 10" key="2">
    <citation type="journal article" date="2017" name="Genome Biol.">
        <title>New reference genome sequences of hot pepper reveal the massive evolution of plant disease-resistance genes by retroduplication.</title>
        <authorList>
            <person name="Kim S."/>
            <person name="Park J."/>
            <person name="Yeom S.I."/>
            <person name="Kim Y.M."/>
            <person name="Seo E."/>
            <person name="Kim K.T."/>
            <person name="Kim M.S."/>
            <person name="Lee J.M."/>
            <person name="Cheong K."/>
            <person name="Shin H.S."/>
            <person name="Kim S.B."/>
            <person name="Han K."/>
            <person name="Lee J."/>
            <person name="Park M."/>
            <person name="Lee H.A."/>
            <person name="Lee H.Y."/>
            <person name="Lee Y."/>
            <person name="Oh S."/>
            <person name="Lee J.H."/>
            <person name="Choi E."/>
            <person name="Choi E."/>
            <person name="Lee S.E."/>
            <person name="Jeon J."/>
            <person name="Kim H."/>
            <person name="Choi G."/>
            <person name="Song H."/>
            <person name="Lee J."/>
            <person name="Lee S.C."/>
            <person name="Kwon J.K."/>
            <person name="Lee H.Y."/>
            <person name="Koo N."/>
            <person name="Hong Y."/>
            <person name="Kim R.W."/>
            <person name="Kang W.H."/>
            <person name="Huh J.H."/>
            <person name="Kang B.C."/>
            <person name="Yang T.J."/>
            <person name="Lee Y.H."/>
            <person name="Bennetzen J.L."/>
            <person name="Choi D."/>
        </authorList>
    </citation>
    <scope>NUCLEOTIDE SEQUENCE [LARGE SCALE GENOMIC DNA]</scope>
    <source>
        <strain evidence="10">cv. CM334</strain>
    </source>
</reference>
<evidence type="ECO:0000256" key="6">
    <source>
        <dbReference type="ARBA" id="ARBA00023163"/>
    </source>
</evidence>
<dbReference type="OMA" id="ANWMPLI"/>
<keyword evidence="3" id="KW-0240">DNA-directed RNA polymerase</keyword>
<comment type="caution">
    <text evidence="9">The sequence shown here is derived from an EMBL/GenBank/DDBJ whole genome shotgun (WGS) entry which is preliminary data.</text>
</comment>
<dbReference type="Proteomes" id="UP000222542">
    <property type="component" value="Unassembled WGS sequence"/>
</dbReference>
<dbReference type="GO" id="GO:0032549">
    <property type="term" value="F:ribonucleoside binding"/>
    <property type="evidence" value="ECO:0007669"/>
    <property type="project" value="InterPro"/>
</dbReference>
<dbReference type="InterPro" id="IPR007645">
    <property type="entry name" value="RNA_pol_Rpb2_3"/>
</dbReference>
<evidence type="ECO:0000313" key="9">
    <source>
        <dbReference type="EMBL" id="PHT65490.1"/>
    </source>
</evidence>
<dbReference type="GO" id="GO:0003677">
    <property type="term" value="F:DNA binding"/>
    <property type="evidence" value="ECO:0007669"/>
    <property type="project" value="InterPro"/>
</dbReference>
<dbReference type="Gramene" id="PHT65490">
    <property type="protein sequence ID" value="PHT65490"/>
    <property type="gene ID" value="T459_29915"/>
</dbReference>
<feature type="domain" description="RNA polymerase Rpb2" evidence="8">
    <location>
        <begin position="71"/>
        <end position="123"/>
    </location>
</feature>
<dbReference type="InterPro" id="IPR015712">
    <property type="entry name" value="DNA-dir_RNA_pol_su2"/>
</dbReference>
<protein>
    <recommendedName>
        <fullName evidence="2">DNA-directed RNA polymerase</fullName>
        <ecNumber evidence="2">2.7.7.6</ecNumber>
    </recommendedName>
</protein>
<gene>
    <name evidence="9" type="ORF">T459_29915</name>
</gene>
<dbReference type="PANTHER" id="PTHR20856">
    <property type="entry name" value="DNA-DIRECTED RNA POLYMERASE I SUBUNIT 2"/>
    <property type="match status" value="1"/>
</dbReference>
<keyword evidence="10" id="KW-1185">Reference proteome</keyword>
<accession>A0A2G2Y6X4</accession>
<name>A0A2G2Y6X4_CAPAN</name>
<dbReference type="EMBL" id="AYRZ02000012">
    <property type="protein sequence ID" value="PHT65490.1"/>
    <property type="molecule type" value="Genomic_DNA"/>
</dbReference>
<reference evidence="9 10" key="1">
    <citation type="journal article" date="2014" name="Nat. Genet.">
        <title>Genome sequence of the hot pepper provides insights into the evolution of pungency in Capsicum species.</title>
        <authorList>
            <person name="Kim S."/>
            <person name="Park M."/>
            <person name="Yeom S.I."/>
            <person name="Kim Y.M."/>
            <person name="Lee J.M."/>
            <person name="Lee H.A."/>
            <person name="Seo E."/>
            <person name="Choi J."/>
            <person name="Cheong K."/>
            <person name="Kim K.T."/>
            <person name="Jung K."/>
            <person name="Lee G.W."/>
            <person name="Oh S.K."/>
            <person name="Bae C."/>
            <person name="Kim S.B."/>
            <person name="Lee H.Y."/>
            <person name="Kim S.Y."/>
            <person name="Kim M.S."/>
            <person name="Kang B.C."/>
            <person name="Jo Y.D."/>
            <person name="Yang H.B."/>
            <person name="Jeong H.J."/>
            <person name="Kang W.H."/>
            <person name="Kwon J.K."/>
            <person name="Shin C."/>
            <person name="Lim J.Y."/>
            <person name="Park J.H."/>
            <person name="Huh J.H."/>
            <person name="Kim J.S."/>
            <person name="Kim B.D."/>
            <person name="Cohen O."/>
            <person name="Paran I."/>
            <person name="Suh M.C."/>
            <person name="Lee S.B."/>
            <person name="Kim Y.K."/>
            <person name="Shin Y."/>
            <person name="Noh S.J."/>
            <person name="Park J."/>
            <person name="Seo Y.S."/>
            <person name="Kwon S.Y."/>
            <person name="Kim H.A."/>
            <person name="Park J.M."/>
            <person name="Kim H.J."/>
            <person name="Choi S.B."/>
            <person name="Bosland P.W."/>
            <person name="Reeves G."/>
            <person name="Jo S.H."/>
            <person name="Lee B.W."/>
            <person name="Cho H.T."/>
            <person name="Choi H.S."/>
            <person name="Lee M.S."/>
            <person name="Yu Y."/>
            <person name="Do Choi Y."/>
            <person name="Park B.S."/>
            <person name="van Deynze A."/>
            <person name="Ashrafi H."/>
            <person name="Hill T."/>
            <person name="Kim W.T."/>
            <person name="Pai H.S."/>
            <person name="Ahn H.K."/>
            <person name="Yeam I."/>
            <person name="Giovannoni J.J."/>
            <person name="Rose J.K."/>
            <person name="Sorensen I."/>
            <person name="Lee S.J."/>
            <person name="Kim R.W."/>
            <person name="Choi I.Y."/>
            <person name="Choi B.S."/>
            <person name="Lim J.S."/>
            <person name="Lee Y.H."/>
            <person name="Choi D."/>
        </authorList>
    </citation>
    <scope>NUCLEOTIDE SEQUENCE [LARGE SCALE GENOMIC DNA]</scope>
    <source>
        <strain evidence="10">cv. CM334</strain>
    </source>
</reference>
<dbReference type="GO" id="GO:0003899">
    <property type="term" value="F:DNA-directed RNA polymerase activity"/>
    <property type="evidence" value="ECO:0007669"/>
    <property type="project" value="UniProtKB-EC"/>
</dbReference>
<evidence type="ECO:0000256" key="5">
    <source>
        <dbReference type="ARBA" id="ARBA00022695"/>
    </source>
</evidence>
<evidence type="ECO:0000259" key="8">
    <source>
        <dbReference type="Pfam" id="PF04565"/>
    </source>
</evidence>
<dbReference type="GO" id="GO:0000428">
    <property type="term" value="C:DNA-directed RNA polymerase complex"/>
    <property type="evidence" value="ECO:0007669"/>
    <property type="project" value="UniProtKB-KW"/>
</dbReference>